<dbReference type="GO" id="GO:0032259">
    <property type="term" value="P:methylation"/>
    <property type="evidence" value="ECO:0007669"/>
    <property type="project" value="UniProtKB-KW"/>
</dbReference>
<reference evidence="5 6" key="1">
    <citation type="submission" date="2016-11" db="EMBL/GenBank/DDBJ databases">
        <authorList>
            <person name="Jaros S."/>
            <person name="Januszkiewicz K."/>
            <person name="Wedrychowicz H."/>
        </authorList>
    </citation>
    <scope>NUCLEOTIDE SEQUENCE [LARGE SCALE GENOMIC DNA]</scope>
    <source>
        <strain evidence="5 6">LMG 26898</strain>
    </source>
</reference>
<dbReference type="InterPro" id="IPR046076">
    <property type="entry name" value="DUF6094"/>
</dbReference>
<dbReference type="AlphaFoldDB" id="A0A1M7PC97"/>
<keyword evidence="1 5" id="KW-0489">Methyltransferase</keyword>
<dbReference type="CDD" id="cd02440">
    <property type="entry name" value="AdoMet_MTases"/>
    <property type="match status" value="1"/>
</dbReference>
<evidence type="ECO:0000259" key="4">
    <source>
        <dbReference type="Pfam" id="PF19587"/>
    </source>
</evidence>
<feature type="region of interest" description="Disordered" evidence="3">
    <location>
        <begin position="375"/>
        <end position="395"/>
    </location>
</feature>
<feature type="region of interest" description="Disordered" evidence="3">
    <location>
        <begin position="426"/>
        <end position="447"/>
    </location>
</feature>
<dbReference type="Proteomes" id="UP000183983">
    <property type="component" value="Unassembled WGS sequence"/>
</dbReference>
<dbReference type="PRINTS" id="PR00507">
    <property type="entry name" value="N12N6MTFRASE"/>
</dbReference>
<keyword evidence="2" id="KW-0808">Transferase</keyword>
<dbReference type="GO" id="GO:0008168">
    <property type="term" value="F:methyltransferase activity"/>
    <property type="evidence" value="ECO:0007669"/>
    <property type="project" value="UniProtKB-KW"/>
</dbReference>
<feature type="compositionally biased region" description="Basic and acidic residues" evidence="3">
    <location>
        <begin position="426"/>
        <end position="441"/>
    </location>
</feature>
<dbReference type="SUPFAM" id="SSF53335">
    <property type="entry name" value="S-adenosyl-L-methionine-dependent methyltransferases"/>
    <property type="match status" value="1"/>
</dbReference>
<dbReference type="RefSeq" id="WP_073168882.1">
    <property type="nucleotide sequence ID" value="NZ_FRDA01000009.1"/>
</dbReference>
<protein>
    <submittedName>
        <fullName evidence="5">tRNA1(Val) A37 N6-methylase TrmN6</fullName>
    </submittedName>
</protein>
<evidence type="ECO:0000256" key="3">
    <source>
        <dbReference type="SAM" id="MobiDB-lite"/>
    </source>
</evidence>
<name>A0A1M7PC97_9PSED</name>
<dbReference type="InterPro" id="IPR002052">
    <property type="entry name" value="DNA_methylase_N6_adenine_CS"/>
</dbReference>
<dbReference type="Pfam" id="PF19587">
    <property type="entry name" value="DUF6094"/>
    <property type="match status" value="1"/>
</dbReference>
<dbReference type="EMBL" id="FRDA01000009">
    <property type="protein sequence ID" value="SHN14471.1"/>
    <property type="molecule type" value="Genomic_DNA"/>
</dbReference>
<gene>
    <name evidence="5" type="ORF">SAMN05216593_109199</name>
</gene>
<dbReference type="Gene3D" id="3.40.50.150">
    <property type="entry name" value="Vaccinia Virus protein VP39"/>
    <property type="match status" value="1"/>
</dbReference>
<feature type="domain" description="DUF6094" evidence="4">
    <location>
        <begin position="11"/>
        <end position="198"/>
    </location>
</feature>
<evidence type="ECO:0000313" key="6">
    <source>
        <dbReference type="Proteomes" id="UP000183983"/>
    </source>
</evidence>
<evidence type="ECO:0000313" key="5">
    <source>
        <dbReference type="EMBL" id="SHN14471.1"/>
    </source>
</evidence>
<sequence length="486" mass="54960">MALMFPRLARNFARNGYYPTDELTLERTLQALVPASSGRMRILDPCSGEGVALAEVAHQLERNRTEAYAVEYDRERAEHSKTLLDRVLQGDLMDTMISRQSFGLLWLNPPYGDLVADHSGASQYQGNGRRRLEKAFYQRSLPLLQYGGVMVFIVPHYVLDDELCGWLTNHFTGLRICAAVDRTFKQVVIFGIRVRRQDLARPREVAAMREHLRAIGSGDQAADLLPVTWPWEQYAVLPITNELEHFYRITLEPEQFSEEVLRLRGLWTDFTLHFGQSGVQPRPPVKALSRWHLALALAAGAITGVVTSRSGRVLVLKGDTYKDKVPKTEFTEDEDGNVFETRIMTDRFVPRIRAWDMTPGSSTQGCALTISSATSKQLEPEQQETNPEPVPPSALFDSGRLYLSTKVKNLVDQRMLEVTPFLDRHKSGDWGDIPQEHRDRNQQSLSSDGHICSSYAVDVAGETKLWVLTSQIRRATSILFPAEYPT</sequence>
<dbReference type="OrthoDB" id="1843260at2"/>
<dbReference type="PROSITE" id="PS00092">
    <property type="entry name" value="N6_MTASE"/>
    <property type="match status" value="1"/>
</dbReference>
<accession>A0A1M7PC97</accession>
<dbReference type="STRING" id="1190415.SAMN05216593_109199"/>
<proteinExistence type="predicted"/>
<dbReference type="InterPro" id="IPR029063">
    <property type="entry name" value="SAM-dependent_MTases_sf"/>
</dbReference>
<dbReference type="GO" id="GO:0003676">
    <property type="term" value="F:nucleic acid binding"/>
    <property type="evidence" value="ECO:0007669"/>
    <property type="project" value="InterPro"/>
</dbReference>
<evidence type="ECO:0000256" key="1">
    <source>
        <dbReference type="ARBA" id="ARBA00022603"/>
    </source>
</evidence>
<organism evidence="5 6">
    <name type="scientific">Pseudomonas asturiensis</name>
    <dbReference type="NCBI Taxonomy" id="1190415"/>
    <lineage>
        <taxon>Bacteria</taxon>
        <taxon>Pseudomonadati</taxon>
        <taxon>Pseudomonadota</taxon>
        <taxon>Gammaproteobacteria</taxon>
        <taxon>Pseudomonadales</taxon>
        <taxon>Pseudomonadaceae</taxon>
        <taxon>Pseudomonas</taxon>
    </lineage>
</organism>
<evidence type="ECO:0000256" key="2">
    <source>
        <dbReference type="ARBA" id="ARBA00022679"/>
    </source>
</evidence>